<dbReference type="GeneID" id="114453398"/>
<sequence>MNNQSNRTIDPSCTGEPPFAIDIIINLDILGIILYSILTLMAVLSMLVFIEECVYIYKKVPSNKKSVIIWVNGAAPVISTMSCLGMWIPKATMFTDMFSGCYFAIVVFKFLILMLEEVGGDEAFLRRAGKHKLKISTGPCCCCCLCLPHVAITRRSLFLLKLGAFQFAVLKTAFTILSIVLYTNKNFDLKDMNITGAAIWINPFIGVLTITALWPVAIMFMHLRTALRTIKIIPKYAMYQLVLILSQLQTAIINILALNGTIACTPPFSSASRGYMMSQQLLILEMFIITLVTRLLYRRQYDPLPKEETEHDSDNENTKMVLMPESA</sequence>
<evidence type="ECO:0000256" key="2">
    <source>
        <dbReference type="ARBA" id="ARBA00022692"/>
    </source>
</evidence>
<dbReference type="AlphaFoldDB" id="A0A6P7KNR8"/>
<dbReference type="SMART" id="SM01417">
    <property type="entry name" value="Solute_trans_a"/>
    <property type="match status" value="1"/>
</dbReference>
<evidence type="ECO:0000313" key="7">
    <source>
        <dbReference type="Proteomes" id="UP000515145"/>
    </source>
</evidence>
<keyword evidence="4 6" id="KW-0472">Membrane</keyword>
<evidence type="ECO:0000256" key="1">
    <source>
        <dbReference type="ARBA" id="ARBA00004141"/>
    </source>
</evidence>
<feature type="transmembrane region" description="Helical" evidence="6">
    <location>
        <begin position="237"/>
        <end position="257"/>
    </location>
</feature>
<feature type="region of interest" description="Disordered" evidence="5">
    <location>
        <begin position="306"/>
        <end position="327"/>
    </location>
</feature>
<accession>A0A6P7KNR8</accession>
<evidence type="ECO:0000256" key="6">
    <source>
        <dbReference type="SAM" id="Phobius"/>
    </source>
</evidence>
<gene>
    <name evidence="8" type="primary">slc51a</name>
</gene>
<proteinExistence type="predicted"/>
<dbReference type="FunCoup" id="A0A6P7KNR8">
    <property type="interactions" value="975"/>
</dbReference>
<dbReference type="CTD" id="200931"/>
<feature type="transmembrane region" description="Helical" evidence="6">
    <location>
        <begin position="277"/>
        <end position="297"/>
    </location>
</feature>
<feature type="transmembrane region" description="Helical" evidence="6">
    <location>
        <begin position="158"/>
        <end position="182"/>
    </location>
</feature>
<dbReference type="Pfam" id="PF03619">
    <property type="entry name" value="Solute_trans_a"/>
    <property type="match status" value="1"/>
</dbReference>
<keyword evidence="2 6" id="KW-0812">Transmembrane</keyword>
<dbReference type="OrthoDB" id="5832279at2759"/>
<feature type="transmembrane region" description="Helical" evidence="6">
    <location>
        <begin position="67"/>
        <end position="88"/>
    </location>
</feature>
<evidence type="ECO:0000313" key="8">
    <source>
        <dbReference type="RefSeq" id="XP_028289076.1"/>
    </source>
</evidence>
<dbReference type="InterPro" id="IPR005178">
    <property type="entry name" value="Ostalpha/TMEM184C"/>
</dbReference>
<dbReference type="RefSeq" id="XP_028289076.1">
    <property type="nucleotide sequence ID" value="XM_028433275.1"/>
</dbReference>
<dbReference type="PANTHER" id="PTHR23423">
    <property type="entry name" value="ORGANIC SOLUTE TRANSPORTER-RELATED"/>
    <property type="match status" value="1"/>
</dbReference>
<reference evidence="8" key="1">
    <citation type="submission" date="2025-08" db="UniProtKB">
        <authorList>
            <consortium name="RefSeq"/>
        </authorList>
    </citation>
    <scope>IDENTIFICATION</scope>
</reference>
<comment type="subcellular location">
    <subcellularLocation>
        <location evidence="1">Membrane</location>
        <topology evidence="1">Multi-pass membrane protein</topology>
    </subcellularLocation>
</comment>
<evidence type="ECO:0000256" key="3">
    <source>
        <dbReference type="ARBA" id="ARBA00022989"/>
    </source>
</evidence>
<dbReference type="GO" id="GO:0016020">
    <property type="term" value="C:membrane"/>
    <property type="evidence" value="ECO:0007669"/>
    <property type="project" value="UniProtKB-SubCell"/>
</dbReference>
<feature type="transmembrane region" description="Helical" evidence="6">
    <location>
        <begin position="32"/>
        <end position="55"/>
    </location>
</feature>
<feature type="transmembrane region" description="Helical" evidence="6">
    <location>
        <begin position="194"/>
        <end position="216"/>
    </location>
</feature>
<evidence type="ECO:0000256" key="5">
    <source>
        <dbReference type="SAM" id="MobiDB-lite"/>
    </source>
</evidence>
<protein>
    <submittedName>
        <fullName evidence="8">Organic solute transporter subunit alpha</fullName>
    </submittedName>
</protein>
<feature type="compositionally biased region" description="Basic and acidic residues" evidence="5">
    <location>
        <begin position="306"/>
        <end position="317"/>
    </location>
</feature>
<evidence type="ECO:0000256" key="4">
    <source>
        <dbReference type="ARBA" id="ARBA00023136"/>
    </source>
</evidence>
<keyword evidence="7" id="KW-1185">Reference proteome</keyword>
<dbReference type="Proteomes" id="UP000515145">
    <property type="component" value="Chromosome 20"/>
</dbReference>
<organism evidence="7 8">
    <name type="scientific">Parambassis ranga</name>
    <name type="common">Indian glassy fish</name>
    <dbReference type="NCBI Taxonomy" id="210632"/>
    <lineage>
        <taxon>Eukaryota</taxon>
        <taxon>Metazoa</taxon>
        <taxon>Chordata</taxon>
        <taxon>Craniata</taxon>
        <taxon>Vertebrata</taxon>
        <taxon>Euteleostomi</taxon>
        <taxon>Actinopterygii</taxon>
        <taxon>Neopterygii</taxon>
        <taxon>Teleostei</taxon>
        <taxon>Neoteleostei</taxon>
        <taxon>Acanthomorphata</taxon>
        <taxon>Ovalentaria</taxon>
        <taxon>Ambassidae</taxon>
        <taxon>Parambassis</taxon>
    </lineage>
</organism>
<name>A0A6P7KNR8_9TELE</name>
<dbReference type="InParanoid" id="A0A6P7KNR8"/>
<keyword evidence="3 6" id="KW-1133">Transmembrane helix</keyword>
<feature type="transmembrane region" description="Helical" evidence="6">
    <location>
        <begin position="94"/>
        <end position="115"/>
    </location>
</feature>